<dbReference type="AlphaFoldDB" id="A0A6I4I4M2"/>
<accession>A0A6I4I4M2</accession>
<evidence type="ECO:0000313" key="6">
    <source>
        <dbReference type="Proteomes" id="UP000429232"/>
    </source>
</evidence>
<dbReference type="PROSITE" id="PS51296">
    <property type="entry name" value="RIESKE"/>
    <property type="match status" value="1"/>
</dbReference>
<dbReference type="InterPro" id="IPR017941">
    <property type="entry name" value="Rieske_2Fe-2S"/>
</dbReference>
<organism evidence="5 6">
    <name type="scientific">Mucilaginibacter ginkgonis</name>
    <dbReference type="NCBI Taxonomy" id="2682091"/>
    <lineage>
        <taxon>Bacteria</taxon>
        <taxon>Pseudomonadati</taxon>
        <taxon>Bacteroidota</taxon>
        <taxon>Sphingobacteriia</taxon>
        <taxon>Sphingobacteriales</taxon>
        <taxon>Sphingobacteriaceae</taxon>
        <taxon>Mucilaginibacter</taxon>
    </lineage>
</organism>
<protein>
    <submittedName>
        <fullName evidence="5">Uncharacterized protein</fullName>
    </submittedName>
</protein>
<keyword evidence="6" id="KW-1185">Reference proteome</keyword>
<dbReference type="PROSITE" id="PS51257">
    <property type="entry name" value="PROKAR_LIPOPROTEIN"/>
    <property type="match status" value="1"/>
</dbReference>
<keyword evidence="1" id="KW-0001">2Fe-2S</keyword>
<dbReference type="Gene3D" id="2.102.10.10">
    <property type="entry name" value="Rieske [2Fe-2S] iron-sulphur domain"/>
    <property type="match status" value="1"/>
</dbReference>
<evidence type="ECO:0000256" key="1">
    <source>
        <dbReference type="ARBA" id="ARBA00022714"/>
    </source>
</evidence>
<proteinExistence type="predicted"/>
<dbReference type="Proteomes" id="UP000429232">
    <property type="component" value="Chromosome"/>
</dbReference>
<dbReference type="KEGG" id="mgik:GO620_012160"/>
<evidence type="ECO:0000313" key="5">
    <source>
        <dbReference type="EMBL" id="QQL48929.1"/>
    </source>
</evidence>
<dbReference type="SUPFAM" id="SSF50022">
    <property type="entry name" value="ISP domain"/>
    <property type="match status" value="1"/>
</dbReference>
<keyword evidence="3" id="KW-0408">Iron</keyword>
<keyword evidence="4" id="KW-0411">Iron-sulfur</keyword>
<dbReference type="InterPro" id="IPR036922">
    <property type="entry name" value="Rieske_2Fe-2S_sf"/>
</dbReference>
<reference evidence="5 6" key="1">
    <citation type="submission" date="2020-12" db="EMBL/GenBank/DDBJ databases">
        <title>HMF7856_wgs.fasta genome submission.</title>
        <authorList>
            <person name="Kang H."/>
            <person name="Kim H."/>
            <person name="Joh K."/>
        </authorList>
    </citation>
    <scope>NUCLEOTIDE SEQUENCE [LARGE SCALE GENOMIC DNA]</scope>
    <source>
        <strain evidence="5 6">HMF7856</strain>
    </source>
</reference>
<dbReference type="RefSeq" id="WP_157525628.1">
    <property type="nucleotide sequence ID" value="NZ_CP066775.1"/>
</dbReference>
<keyword evidence="2" id="KW-0479">Metal-binding</keyword>
<dbReference type="GO" id="GO:0051537">
    <property type="term" value="F:2 iron, 2 sulfur cluster binding"/>
    <property type="evidence" value="ECO:0007669"/>
    <property type="project" value="UniProtKB-KW"/>
</dbReference>
<dbReference type="EMBL" id="CP066775">
    <property type="protein sequence ID" value="QQL48929.1"/>
    <property type="molecule type" value="Genomic_DNA"/>
</dbReference>
<evidence type="ECO:0000256" key="2">
    <source>
        <dbReference type="ARBA" id="ARBA00022723"/>
    </source>
</evidence>
<dbReference type="GO" id="GO:0046872">
    <property type="term" value="F:metal ion binding"/>
    <property type="evidence" value="ECO:0007669"/>
    <property type="project" value="UniProtKB-KW"/>
</dbReference>
<gene>
    <name evidence="5" type="ORF">GO620_012160</name>
</gene>
<evidence type="ECO:0000256" key="3">
    <source>
        <dbReference type="ARBA" id="ARBA00023004"/>
    </source>
</evidence>
<sequence length="139" mass="14804">MRYFIAAFSIFILGITSCSKDNGSYVPSVPVNFQAPLTDPRLVKLNSIGGSATISGYGVAGLIFYHNTDGSYVCFDRCSSYLPENKCAITIDDTGFTATDPCSGSKFSLTDGSPVKAPATRSLKQYAVSVTNNVIFVSN</sequence>
<name>A0A6I4I4M2_9SPHI</name>
<evidence type="ECO:0000256" key="4">
    <source>
        <dbReference type="ARBA" id="ARBA00023014"/>
    </source>
</evidence>